<organism evidence="2 3">
    <name type="scientific">Microbacterium terregens</name>
    <dbReference type="NCBI Taxonomy" id="69363"/>
    <lineage>
        <taxon>Bacteria</taxon>
        <taxon>Bacillati</taxon>
        <taxon>Actinomycetota</taxon>
        <taxon>Actinomycetes</taxon>
        <taxon>Micrococcales</taxon>
        <taxon>Microbacteriaceae</taxon>
        <taxon>Microbacterium</taxon>
    </lineage>
</organism>
<reference evidence="2 3" key="1">
    <citation type="submission" date="2024-09" db="EMBL/GenBank/DDBJ databases">
        <authorList>
            <person name="Sun Q."/>
            <person name="Mori K."/>
        </authorList>
    </citation>
    <scope>NUCLEOTIDE SEQUENCE [LARGE SCALE GENOMIC DNA]</scope>
    <source>
        <strain evidence="2 3">JCM 1342</strain>
    </source>
</reference>
<accession>A0ABV5T232</accession>
<keyword evidence="3" id="KW-1185">Reference proteome</keyword>
<evidence type="ECO:0000256" key="1">
    <source>
        <dbReference type="SAM" id="MobiDB-lite"/>
    </source>
</evidence>
<comment type="caution">
    <text evidence="2">The sequence shown here is derived from an EMBL/GenBank/DDBJ whole genome shotgun (WGS) entry which is preliminary data.</text>
</comment>
<evidence type="ECO:0000313" key="2">
    <source>
        <dbReference type="EMBL" id="MFB9646011.1"/>
    </source>
</evidence>
<evidence type="ECO:0000313" key="3">
    <source>
        <dbReference type="Proteomes" id="UP001589611"/>
    </source>
</evidence>
<dbReference type="RefSeq" id="WP_344712649.1">
    <property type="nucleotide sequence ID" value="NZ_BAAAWH010000001.1"/>
</dbReference>
<protein>
    <recommendedName>
        <fullName evidence="4">Sugar ABC transporter ATPase</fullName>
    </recommendedName>
</protein>
<dbReference type="EMBL" id="JBHMBE010000003">
    <property type="protein sequence ID" value="MFB9646011.1"/>
    <property type="molecule type" value="Genomic_DNA"/>
</dbReference>
<proteinExistence type="predicted"/>
<feature type="region of interest" description="Disordered" evidence="1">
    <location>
        <begin position="31"/>
        <end position="76"/>
    </location>
</feature>
<name>A0ABV5T232_9MICO</name>
<dbReference type="Proteomes" id="UP001589611">
    <property type="component" value="Unassembled WGS sequence"/>
</dbReference>
<gene>
    <name evidence="2" type="ORF">ACFFPJ_09380</name>
</gene>
<evidence type="ECO:0008006" key="4">
    <source>
        <dbReference type="Google" id="ProtNLM"/>
    </source>
</evidence>
<sequence length="76" mass="7936">MVFDPTFHEIDREAASLPDLAGADVDIAGRDLDRGLGPADGDPVEEEQDAAAEGTVEADLVSADVPADELPPYGEE</sequence>